<proteinExistence type="inferred from homology"/>
<feature type="site" description="Important for substrate specificity" evidence="9">
    <location>
        <position position="70"/>
    </location>
</feature>
<comment type="subcellular location">
    <subcellularLocation>
        <location evidence="1 9">Cytoplasm</location>
    </subcellularLocation>
</comment>
<organism evidence="10">
    <name type="scientific">Pseudomonas saudimassiliensis</name>
    <dbReference type="NCBI Taxonomy" id="1461581"/>
    <lineage>
        <taxon>Bacteria</taxon>
        <taxon>Pseudomonadati</taxon>
        <taxon>Pseudomonadota</taxon>
        <taxon>Gammaproteobacteria</taxon>
        <taxon>Pseudomonadales</taxon>
        <taxon>Pseudomonadaceae</taxon>
        <taxon>Pseudomonas</taxon>
    </lineage>
</organism>
<evidence type="ECO:0000256" key="3">
    <source>
        <dbReference type="ARBA" id="ARBA00022801"/>
    </source>
</evidence>
<keyword evidence="2 9" id="KW-0963">Cytoplasm</keyword>
<evidence type="ECO:0000256" key="5">
    <source>
        <dbReference type="ARBA" id="ARBA00050213"/>
    </source>
</evidence>
<dbReference type="PANTHER" id="PTHR43213">
    <property type="entry name" value="BIFUNCTIONAL DTTP/UTP PYROPHOSPHATASE/METHYLTRANSFERASE PROTEIN-RELATED"/>
    <property type="match status" value="1"/>
</dbReference>
<evidence type="ECO:0000256" key="6">
    <source>
        <dbReference type="ARBA" id="ARBA00053369"/>
    </source>
</evidence>
<dbReference type="EMBL" id="LM997413">
    <property type="protein sequence ID" value="CEA05480.1"/>
    <property type="molecule type" value="Genomic_DNA"/>
</dbReference>
<dbReference type="PANTHER" id="PTHR43213:SF10">
    <property type="entry name" value="7-METHYL-GTP PYROPHOSPHATASE"/>
    <property type="match status" value="1"/>
</dbReference>
<evidence type="ECO:0000256" key="1">
    <source>
        <dbReference type="ARBA" id="ARBA00004496"/>
    </source>
</evidence>
<comment type="cofactor">
    <cofactor evidence="9">
        <name>a divalent metal cation</name>
        <dbReference type="ChEBI" id="CHEBI:60240"/>
    </cofactor>
</comment>
<evidence type="ECO:0000256" key="4">
    <source>
        <dbReference type="ARBA" id="ARBA00023080"/>
    </source>
</evidence>
<feature type="active site" description="Proton acceptor" evidence="9">
    <location>
        <position position="69"/>
    </location>
</feature>
<evidence type="ECO:0000256" key="8">
    <source>
        <dbReference type="ARBA" id="ARBA00068163"/>
    </source>
</evidence>
<dbReference type="NCBIfam" id="TIGR00172">
    <property type="entry name" value="maf"/>
    <property type="match status" value="1"/>
</dbReference>
<gene>
    <name evidence="10" type="primary">maf-1</name>
    <name evidence="10" type="ORF">BN1049_02108</name>
</gene>
<evidence type="ECO:0000313" key="10">
    <source>
        <dbReference type="EMBL" id="CEA05480.1"/>
    </source>
</evidence>
<dbReference type="OrthoDB" id="9813694at2"/>
<sequence>MTSLVLASSSPYRRALLERLGLPFVHAAPEVDEAVLPGETPVQLTLRLALGKARALAERFPDHLIIGSDQVLLLDGRPVSKPGHHTAAREQLRRCSGRTVEFTTSLCLLNSATGQHQLASEPFRVSFRELDEDSIERYLQREQPYDCAGSFKMEGLGISLFSALQGDDPHSLIGLPLIRLCEMLRNEGVPLP</sequence>
<dbReference type="GO" id="GO:0005737">
    <property type="term" value="C:cytoplasm"/>
    <property type="evidence" value="ECO:0007669"/>
    <property type="project" value="UniProtKB-SubCell"/>
</dbReference>
<dbReference type="GO" id="GO:0047429">
    <property type="term" value="F:nucleoside triphosphate diphosphatase activity"/>
    <property type="evidence" value="ECO:0007669"/>
    <property type="project" value="InterPro"/>
</dbReference>
<accession>A0A078MGP9</accession>
<reference evidence="10" key="1">
    <citation type="submission" date="2014-07" db="EMBL/GenBank/DDBJ databases">
        <authorList>
            <person name="Urmite Genomes Urmite Genomes"/>
        </authorList>
    </citation>
    <scope>NUCLEOTIDE SEQUENCE</scope>
    <source>
        <strain evidence="10">12M76_air</strain>
    </source>
</reference>
<keyword evidence="3 9" id="KW-0378">Hydrolase</keyword>
<dbReference type="Pfam" id="PF02545">
    <property type="entry name" value="Maf"/>
    <property type="match status" value="1"/>
</dbReference>
<comment type="catalytic activity">
    <reaction evidence="5 9">
        <text>N(7)-methyl-GTP + H2O = N(7)-methyl-GMP + diphosphate + H(+)</text>
        <dbReference type="Rhea" id="RHEA:58744"/>
        <dbReference type="ChEBI" id="CHEBI:15377"/>
        <dbReference type="ChEBI" id="CHEBI:15378"/>
        <dbReference type="ChEBI" id="CHEBI:33019"/>
        <dbReference type="ChEBI" id="CHEBI:58285"/>
        <dbReference type="ChEBI" id="CHEBI:87133"/>
    </reaction>
</comment>
<name>A0A078MGP9_9PSED</name>
<comment type="caution">
    <text evidence="9">Lacks conserved residue(s) required for the propagation of feature annotation.</text>
</comment>
<dbReference type="GO" id="GO:0009117">
    <property type="term" value="P:nucleotide metabolic process"/>
    <property type="evidence" value="ECO:0007669"/>
    <property type="project" value="UniProtKB-KW"/>
</dbReference>
<evidence type="ECO:0000256" key="9">
    <source>
        <dbReference type="HAMAP-Rule" id="MF_00528"/>
    </source>
</evidence>
<dbReference type="AlphaFoldDB" id="A0A078MGP9"/>
<dbReference type="EC" id="3.6.1.-" evidence="9"/>
<dbReference type="PATRIC" id="fig|1461581.3.peg.2078"/>
<keyword evidence="4 9" id="KW-0546">Nucleotide metabolism</keyword>
<dbReference type="HAMAP" id="MF_00528">
    <property type="entry name" value="Maf"/>
    <property type="match status" value="1"/>
</dbReference>
<dbReference type="PIRSF" id="PIRSF006305">
    <property type="entry name" value="Maf"/>
    <property type="match status" value="1"/>
</dbReference>
<comment type="function">
    <text evidence="6 9">Nucleoside triphosphate pyrophosphatase that hydrolyzes 7-methyl-GTP (m(7)GTP). May have a dual role in cell division arrest and in preventing the incorporation of modified nucleotides into cellular nucleic acids.</text>
</comment>
<feature type="site" description="Important for substrate specificity" evidence="9">
    <location>
        <position position="154"/>
    </location>
</feature>
<evidence type="ECO:0000256" key="7">
    <source>
        <dbReference type="ARBA" id="ARBA00060749"/>
    </source>
</evidence>
<dbReference type="SUPFAM" id="SSF52972">
    <property type="entry name" value="ITPase-like"/>
    <property type="match status" value="1"/>
</dbReference>
<dbReference type="InterPro" id="IPR029001">
    <property type="entry name" value="ITPase-like_fam"/>
</dbReference>
<dbReference type="EMBL" id="LK391969">
    <property type="protein sequence ID" value="CEF27162.1"/>
    <property type="molecule type" value="Genomic_DNA"/>
</dbReference>
<dbReference type="CDD" id="cd00555">
    <property type="entry name" value="Maf"/>
    <property type="match status" value="1"/>
</dbReference>
<dbReference type="Gene3D" id="3.90.950.10">
    <property type="match status" value="1"/>
</dbReference>
<feature type="site" description="Important for substrate specificity" evidence="9">
    <location>
        <position position="12"/>
    </location>
</feature>
<protein>
    <recommendedName>
        <fullName evidence="8 9">7-methyl-GTP pyrophosphatase</fullName>
        <shortName evidence="9">m(7)GTP pyrophosphatase</shortName>
        <ecNumber evidence="9">3.6.1.-</ecNumber>
    </recommendedName>
</protein>
<comment type="similarity">
    <text evidence="7 9">Belongs to the Maf family. YceF subfamily.</text>
</comment>
<evidence type="ECO:0000256" key="2">
    <source>
        <dbReference type="ARBA" id="ARBA00022490"/>
    </source>
</evidence>
<dbReference type="RefSeq" id="WP_044499796.1">
    <property type="nucleotide sequence ID" value="NZ_LK391969.1"/>
</dbReference>
<dbReference type="FunFam" id="3.90.950.10:FF:000005">
    <property type="entry name" value="7-methyl-GTP pyrophosphatase"/>
    <property type="match status" value="1"/>
</dbReference>
<dbReference type="InterPro" id="IPR003697">
    <property type="entry name" value="Maf-like"/>
</dbReference>